<dbReference type="InterPro" id="IPR049021">
    <property type="entry name" value="AmiR_N"/>
</dbReference>
<dbReference type="InterPro" id="IPR005561">
    <property type="entry name" value="ANTAR"/>
</dbReference>
<dbReference type="PIRSF" id="PIRSF036382">
    <property type="entry name" value="RR_antiterm"/>
    <property type="match status" value="1"/>
</dbReference>
<dbReference type="Pfam" id="PF03861">
    <property type="entry name" value="ANTAR"/>
    <property type="match status" value="1"/>
</dbReference>
<comment type="caution">
    <text evidence="2">The sequence shown here is derived from an EMBL/GenBank/DDBJ whole genome shotgun (WGS) entry which is preliminary data.</text>
</comment>
<dbReference type="Pfam" id="PF21332">
    <property type="entry name" value="AmiR_N"/>
    <property type="match status" value="1"/>
</dbReference>
<dbReference type="Gene3D" id="1.10.10.10">
    <property type="entry name" value="Winged helix-like DNA-binding domain superfamily/Winged helix DNA-binding domain"/>
    <property type="match status" value="1"/>
</dbReference>
<feature type="domain" description="ANTAR" evidence="1">
    <location>
        <begin position="134"/>
        <end position="195"/>
    </location>
</feature>
<evidence type="ECO:0000259" key="1">
    <source>
        <dbReference type="PROSITE" id="PS50921"/>
    </source>
</evidence>
<evidence type="ECO:0000313" key="3">
    <source>
        <dbReference type="Proteomes" id="UP001161409"/>
    </source>
</evidence>
<reference evidence="2" key="2">
    <citation type="submission" date="2023-01" db="EMBL/GenBank/DDBJ databases">
        <title>Draft genome sequence of Sneathiella chinensis strain NBRC 103408.</title>
        <authorList>
            <person name="Sun Q."/>
            <person name="Mori K."/>
        </authorList>
    </citation>
    <scope>NUCLEOTIDE SEQUENCE</scope>
    <source>
        <strain evidence="2">NBRC 103408</strain>
    </source>
</reference>
<dbReference type="SMART" id="SM01012">
    <property type="entry name" value="ANTAR"/>
    <property type="match status" value="1"/>
</dbReference>
<keyword evidence="3" id="KW-1185">Reference proteome</keyword>
<proteinExistence type="predicted"/>
<dbReference type="Proteomes" id="UP001161409">
    <property type="component" value="Unassembled WGS sequence"/>
</dbReference>
<dbReference type="EMBL" id="BSNF01000007">
    <property type="protein sequence ID" value="GLQ06773.1"/>
    <property type="molecule type" value="Genomic_DNA"/>
</dbReference>
<dbReference type="InterPro" id="IPR008327">
    <property type="entry name" value="Sig_transdc_resp-reg_antiterm"/>
</dbReference>
<evidence type="ECO:0000313" key="2">
    <source>
        <dbReference type="EMBL" id="GLQ06773.1"/>
    </source>
</evidence>
<dbReference type="InterPro" id="IPR011006">
    <property type="entry name" value="CheY-like_superfamily"/>
</dbReference>
<dbReference type="Gene3D" id="3.40.50.2300">
    <property type="match status" value="1"/>
</dbReference>
<sequence length="200" mass="22476">MANGKSELFDRSILRALRESQALVIHPDDEDGVALTRHLNRVGCSARRMWPAPDTLPEGVKVVLFLLSPEVGEQNYDWMSAETDVARIAIISYETPEILSRLAKLSTHSVLTKPIRLFGILAAVTNAVQMSKHVGRLNRRIRLLDETLKGRRKIENAVQALMKERGVNEEEAYRLLRDKAMKNRISVVALAEAYLLAHGI</sequence>
<name>A0ABQ5U4K5_9PROT</name>
<organism evidence="2 3">
    <name type="scientific">Sneathiella chinensis</name>
    <dbReference type="NCBI Taxonomy" id="349750"/>
    <lineage>
        <taxon>Bacteria</taxon>
        <taxon>Pseudomonadati</taxon>
        <taxon>Pseudomonadota</taxon>
        <taxon>Alphaproteobacteria</taxon>
        <taxon>Sneathiellales</taxon>
        <taxon>Sneathiellaceae</taxon>
        <taxon>Sneathiella</taxon>
    </lineage>
</organism>
<dbReference type="SUPFAM" id="SSF52172">
    <property type="entry name" value="CheY-like"/>
    <property type="match status" value="1"/>
</dbReference>
<dbReference type="PROSITE" id="PS50921">
    <property type="entry name" value="ANTAR"/>
    <property type="match status" value="1"/>
</dbReference>
<protein>
    <submittedName>
        <fullName evidence="2">Transcription antitermination protein</fullName>
    </submittedName>
</protein>
<reference evidence="2" key="1">
    <citation type="journal article" date="2014" name="Int. J. Syst. Evol. Microbiol.">
        <title>Complete genome of a new Firmicutes species belonging to the dominant human colonic microbiota ('Ruminococcus bicirculans') reveals two chromosomes and a selective capacity to utilize plant glucans.</title>
        <authorList>
            <consortium name="NISC Comparative Sequencing Program"/>
            <person name="Wegmann U."/>
            <person name="Louis P."/>
            <person name="Goesmann A."/>
            <person name="Henrissat B."/>
            <person name="Duncan S.H."/>
            <person name="Flint H.J."/>
        </authorList>
    </citation>
    <scope>NUCLEOTIDE SEQUENCE</scope>
    <source>
        <strain evidence="2">NBRC 103408</strain>
    </source>
</reference>
<dbReference type="InterPro" id="IPR036388">
    <property type="entry name" value="WH-like_DNA-bd_sf"/>
</dbReference>
<accession>A0ABQ5U4K5</accession>
<gene>
    <name evidence="2" type="ORF">GCM10007924_19940</name>
</gene>